<dbReference type="Proteomes" id="UP000580879">
    <property type="component" value="Unassembled WGS sequence"/>
</dbReference>
<evidence type="ECO:0000259" key="8">
    <source>
        <dbReference type="Pfam" id="PF15276"/>
    </source>
</evidence>
<feature type="compositionally biased region" description="Polar residues" evidence="7">
    <location>
        <begin position="249"/>
        <end position="261"/>
    </location>
</feature>
<comment type="caution">
    <text evidence="9">The sequence shown here is derived from an EMBL/GenBank/DDBJ whole genome shotgun (WGS) entry which is preliminary data.</text>
</comment>
<dbReference type="GO" id="GO:0007088">
    <property type="term" value="P:regulation of mitotic nuclear division"/>
    <property type="evidence" value="ECO:0007669"/>
    <property type="project" value="TreeGrafter"/>
</dbReference>
<evidence type="ECO:0000256" key="7">
    <source>
        <dbReference type="SAM" id="MobiDB-lite"/>
    </source>
</evidence>
<keyword evidence="3" id="KW-0597">Phosphoprotein</keyword>
<keyword evidence="2" id="KW-1017">Isopeptide bond</keyword>
<dbReference type="OrthoDB" id="9947694at2759"/>
<evidence type="ECO:0000256" key="1">
    <source>
        <dbReference type="ARBA" id="ARBA00004123"/>
    </source>
</evidence>
<evidence type="ECO:0000256" key="3">
    <source>
        <dbReference type="ARBA" id="ARBA00022553"/>
    </source>
</evidence>
<feature type="non-terminal residue" evidence="9">
    <location>
        <position position="1"/>
    </location>
</feature>
<proteinExistence type="predicted"/>
<dbReference type="Pfam" id="PF15276">
    <property type="entry name" value="PP1_bind"/>
    <property type="match status" value="1"/>
</dbReference>
<feature type="non-terminal residue" evidence="9">
    <location>
        <position position="261"/>
    </location>
</feature>
<dbReference type="PANTHER" id="PTHR21603">
    <property type="entry name" value="ANTIGEN KI-67-LIKE PROTEIN"/>
    <property type="match status" value="1"/>
</dbReference>
<reference evidence="9 10" key="1">
    <citation type="submission" date="2019-09" db="EMBL/GenBank/DDBJ databases">
        <title>Bird 10,000 Genomes (B10K) Project - Family phase.</title>
        <authorList>
            <person name="Zhang G."/>
        </authorList>
    </citation>
    <scope>NUCLEOTIDE SEQUENCE [LARGE SCALE GENOMIC DNA]</scope>
    <source>
        <strain evidence="9">B10K-DU-029-53</strain>
    </source>
</reference>
<evidence type="ECO:0000256" key="2">
    <source>
        <dbReference type="ARBA" id="ARBA00022499"/>
    </source>
</evidence>
<dbReference type="PANTHER" id="PTHR21603:SF18">
    <property type="entry name" value="ANTIGEN KI-67-LIKE PROTEIN"/>
    <property type="match status" value="1"/>
</dbReference>
<accession>A0A7K6R4V7</accession>
<dbReference type="GO" id="GO:0005634">
    <property type="term" value="C:nucleus"/>
    <property type="evidence" value="ECO:0007669"/>
    <property type="project" value="UniProtKB-SubCell"/>
</dbReference>
<dbReference type="EMBL" id="VZRZ01006838">
    <property type="protein sequence ID" value="NWW80105.1"/>
    <property type="molecule type" value="Genomic_DNA"/>
</dbReference>
<evidence type="ECO:0000256" key="6">
    <source>
        <dbReference type="ARBA" id="ARBA00023306"/>
    </source>
</evidence>
<comment type="subcellular location">
    <subcellularLocation>
        <location evidence="1">Nucleus</location>
    </subcellularLocation>
</comment>
<keyword evidence="6" id="KW-0131">Cell cycle</keyword>
<name>A0A7K6R4V7_9PASS</name>
<keyword evidence="4" id="KW-0832">Ubl conjugation</keyword>
<keyword evidence="10" id="KW-1185">Reference proteome</keyword>
<feature type="region of interest" description="Disordered" evidence="7">
    <location>
        <begin position="1"/>
        <end position="261"/>
    </location>
</feature>
<keyword evidence="5" id="KW-0539">Nucleus</keyword>
<evidence type="ECO:0000256" key="4">
    <source>
        <dbReference type="ARBA" id="ARBA00022843"/>
    </source>
</evidence>
<dbReference type="AlphaFoldDB" id="A0A7K6R4V7"/>
<dbReference type="GO" id="GO:0051983">
    <property type="term" value="P:regulation of chromosome segregation"/>
    <property type="evidence" value="ECO:0007669"/>
    <property type="project" value="TreeGrafter"/>
</dbReference>
<feature type="compositionally biased region" description="Polar residues" evidence="7">
    <location>
        <begin position="71"/>
        <end position="80"/>
    </location>
</feature>
<organism evidence="9 10">
    <name type="scientific">Climacteris rufus</name>
    <name type="common">rufous treecreeper</name>
    <dbReference type="NCBI Taxonomy" id="47695"/>
    <lineage>
        <taxon>Eukaryota</taxon>
        <taxon>Metazoa</taxon>
        <taxon>Chordata</taxon>
        <taxon>Craniata</taxon>
        <taxon>Vertebrata</taxon>
        <taxon>Euteleostomi</taxon>
        <taxon>Archelosauria</taxon>
        <taxon>Archosauria</taxon>
        <taxon>Dinosauria</taxon>
        <taxon>Saurischia</taxon>
        <taxon>Theropoda</taxon>
        <taxon>Coelurosauria</taxon>
        <taxon>Aves</taxon>
        <taxon>Neognathae</taxon>
        <taxon>Neoaves</taxon>
        <taxon>Telluraves</taxon>
        <taxon>Australaves</taxon>
        <taxon>Passeriformes</taxon>
        <taxon>Climacteridae</taxon>
        <taxon>Climacteris</taxon>
    </lineage>
</organism>
<dbReference type="InterPro" id="IPR029334">
    <property type="entry name" value="PP1-bd"/>
</dbReference>
<evidence type="ECO:0000313" key="9">
    <source>
        <dbReference type="EMBL" id="NWW80105.1"/>
    </source>
</evidence>
<evidence type="ECO:0000313" key="10">
    <source>
        <dbReference type="Proteomes" id="UP000580879"/>
    </source>
</evidence>
<evidence type="ECO:0000256" key="5">
    <source>
        <dbReference type="ARBA" id="ARBA00023242"/>
    </source>
</evidence>
<gene>
    <name evidence="9" type="primary">Cdca2_0</name>
    <name evidence="9" type="ORF">CLIRUF_R15735</name>
</gene>
<protein>
    <submittedName>
        <fullName evidence="9">CDCA2 protein</fullName>
    </submittedName>
</protein>
<sequence>SGPGRDGFSDISTKKVGSVQDVSLGEPDGSKTPRTPPRTGNVPPNELTHSGALLRSILKKTPGKQPVHSPQVGQSLTKEFSNSASGTGGGESAAVSSCGKALEPLQTETTESHNSKTPRKKKVTFGEDLSPEIFDEALPPNTPLCRGAAPGWQSPWARPGLTQEPFPALDFGADDEGVEPLQESLEGSVAAEAPSPVENAQGNPKFFVSTKGPQTRNVLPQCRAGPQDSAAAPGPQNEPNTKNPRRNKVQGQRNPTTAAPR</sequence>
<feature type="domain" description="PP1-binding" evidence="8">
    <location>
        <begin position="120"/>
        <end position="158"/>
    </location>
</feature>
<dbReference type="GO" id="GO:0005694">
    <property type="term" value="C:chromosome"/>
    <property type="evidence" value="ECO:0007669"/>
    <property type="project" value="TreeGrafter"/>
</dbReference>